<evidence type="ECO:0000256" key="2">
    <source>
        <dbReference type="ARBA" id="ARBA00022490"/>
    </source>
</evidence>
<dbReference type="PROSITE" id="PS51709">
    <property type="entry name" value="G_TRME"/>
    <property type="match status" value="1"/>
</dbReference>
<dbReference type="GO" id="GO:0042802">
    <property type="term" value="F:identical protein binding"/>
    <property type="evidence" value="ECO:0007669"/>
    <property type="project" value="UniProtKB-ARBA"/>
</dbReference>
<keyword evidence="14" id="KW-1185">Reference proteome</keyword>
<dbReference type="NCBIfam" id="TIGR00450">
    <property type="entry name" value="mnmE_trmE_thdF"/>
    <property type="match status" value="1"/>
</dbReference>
<dbReference type="PANTHER" id="PTHR42714:SF2">
    <property type="entry name" value="TRNA MODIFICATION GTPASE GTPBP3, MITOCHONDRIAL"/>
    <property type="match status" value="1"/>
</dbReference>
<feature type="binding site" evidence="10">
    <location>
        <position position="171"/>
    </location>
    <ligand>
        <name>(6S)-5-formyl-5,6,7,8-tetrahydrofolate</name>
        <dbReference type="ChEBI" id="CHEBI:57457"/>
    </ligand>
</feature>
<dbReference type="STRING" id="370979.SAMN05443663_109171"/>
<dbReference type="InterPro" id="IPR027266">
    <property type="entry name" value="TrmE/GcvT-like"/>
</dbReference>
<dbReference type="GO" id="GO:0030488">
    <property type="term" value="P:tRNA methylation"/>
    <property type="evidence" value="ECO:0007669"/>
    <property type="project" value="TreeGrafter"/>
</dbReference>
<evidence type="ECO:0000256" key="10">
    <source>
        <dbReference type="HAMAP-Rule" id="MF_00379"/>
    </source>
</evidence>
<name>A0A1M5UVN2_9FLAO</name>
<comment type="subunit">
    <text evidence="10">Homodimer. Heterotetramer of two MnmE and two MnmG subunits.</text>
</comment>
<dbReference type="NCBIfam" id="NF003661">
    <property type="entry name" value="PRK05291.1-3"/>
    <property type="match status" value="1"/>
</dbReference>
<feature type="binding site" evidence="10">
    <location>
        <position position="281"/>
    </location>
    <ligand>
        <name>Mg(2+)</name>
        <dbReference type="ChEBI" id="CHEBI:18420"/>
    </ligand>
</feature>
<dbReference type="SUPFAM" id="SSF52540">
    <property type="entry name" value="P-loop containing nucleoside triphosphate hydrolases"/>
    <property type="match status" value="1"/>
</dbReference>
<comment type="caution">
    <text evidence="10">Lacks conserved residue(s) required for the propagation of feature annotation.</text>
</comment>
<dbReference type="CDD" id="cd04164">
    <property type="entry name" value="trmE"/>
    <property type="match status" value="1"/>
</dbReference>
<gene>
    <name evidence="10" type="primary">mnmE</name>
    <name evidence="10" type="synonym">trmE</name>
    <name evidence="13" type="ORF">SAMN05443663_109171</name>
</gene>
<keyword evidence="3 10" id="KW-0819">tRNA processing</keyword>
<dbReference type="EMBL" id="FQWC01000009">
    <property type="protein sequence ID" value="SHH66928.1"/>
    <property type="molecule type" value="Genomic_DNA"/>
</dbReference>
<dbReference type="GO" id="GO:0003924">
    <property type="term" value="F:GTPase activity"/>
    <property type="evidence" value="ECO:0007669"/>
    <property type="project" value="UniProtKB-UniRule"/>
</dbReference>
<evidence type="ECO:0000256" key="6">
    <source>
        <dbReference type="ARBA" id="ARBA00022801"/>
    </source>
</evidence>
<organism evidence="13 14">
    <name type="scientific">Flavobacterium defluvii</name>
    <dbReference type="NCBI Taxonomy" id="370979"/>
    <lineage>
        <taxon>Bacteria</taxon>
        <taxon>Pseudomonadati</taxon>
        <taxon>Bacteroidota</taxon>
        <taxon>Flavobacteriia</taxon>
        <taxon>Flavobacteriales</taxon>
        <taxon>Flavobacteriaceae</taxon>
        <taxon>Flavobacterium</taxon>
    </lineage>
</organism>
<feature type="binding site" evidence="10">
    <location>
        <position position="302"/>
    </location>
    <ligand>
        <name>Mg(2+)</name>
        <dbReference type="ChEBI" id="CHEBI:18420"/>
    </ligand>
</feature>
<dbReference type="FunFam" id="3.30.1360.120:FF:000003">
    <property type="entry name" value="tRNA modification GTPase MnmE"/>
    <property type="match status" value="1"/>
</dbReference>
<dbReference type="Proteomes" id="UP000184071">
    <property type="component" value="Unassembled WGS sequence"/>
</dbReference>
<dbReference type="HAMAP" id="MF_00379">
    <property type="entry name" value="GTPase_MnmE"/>
    <property type="match status" value="1"/>
</dbReference>
<accession>A0A1M5UVN2</accession>
<dbReference type="GO" id="GO:0002098">
    <property type="term" value="P:tRNA wobble uridine modification"/>
    <property type="evidence" value="ECO:0007669"/>
    <property type="project" value="TreeGrafter"/>
</dbReference>
<protein>
    <recommendedName>
        <fullName evidence="10">tRNA modification GTPase MnmE</fullName>
        <ecNumber evidence="10">3.6.-.-</ecNumber>
    </recommendedName>
</protein>
<keyword evidence="9 10" id="KW-0342">GTP-binding</keyword>
<sequence length="512" mass="56814">MQNNLIIIRNLTVNNFLKSPYIVMIMPVFKSVLRYYNFLLFSYLCSMINQDSIVALATPSGAGAIAVIRISGAEAISIGNSVFKSIKNKDLTKQKTHTLHLGHIVDNGKTLDEVLVSVFKGPNSYTGEDTIEISCHGSTYIQQQIIQLLLRKGCRMADAGEFTLRAFLNGKLDLSQAEAVADLISSDNEASHQIAMQQMRGGFSNEIAKLREELLNFASLIELELDFAEEDVEFADRTQFHELLNRIEFVLKRLIDSFAVGNVIKNGIPVAIVGEPNVGKSTLLNALLNEERAIVSDIAGTTRDTIEDELVIGGIGFRFIDTAGIRETKDVVESIGIKKTFEKIDQAQVVIYLFDGLKFKASSSEFVSEIEQIKNKYPLKPLIIVVNKKDILSEDEVLNITSKLENLNAKLLLISAKQKIGVEELKNELLSFVNTGALRNNETIVTNTRHYDSLLKALDEIQKVKFGLETNLSSDLIALDIREALYQFGLITGQVSNDELLGNIFANFCIGK</sequence>
<dbReference type="GO" id="GO:0046872">
    <property type="term" value="F:metal ion binding"/>
    <property type="evidence" value="ECO:0007669"/>
    <property type="project" value="UniProtKB-KW"/>
</dbReference>
<feature type="binding site" evidence="10">
    <location>
        <position position="301"/>
    </location>
    <ligand>
        <name>K(+)</name>
        <dbReference type="ChEBI" id="CHEBI:29103"/>
    </ligand>
</feature>
<dbReference type="EC" id="3.6.-.-" evidence="10"/>
<comment type="similarity">
    <text evidence="1 10 11">Belongs to the TRAFAC class TrmE-Era-EngA-EngB-Septin-like GTPase superfamily. TrmE GTPase family.</text>
</comment>
<dbReference type="InterPro" id="IPR004520">
    <property type="entry name" value="GTPase_MnmE"/>
</dbReference>
<feature type="binding site" evidence="10">
    <location>
        <position position="298"/>
    </location>
    <ligand>
        <name>K(+)</name>
        <dbReference type="ChEBI" id="CHEBI:29103"/>
    </ligand>
</feature>
<feature type="binding site" evidence="10">
    <location>
        <begin position="277"/>
        <end position="282"/>
    </location>
    <ligand>
        <name>GTP</name>
        <dbReference type="ChEBI" id="CHEBI:37565"/>
    </ligand>
</feature>
<evidence type="ECO:0000256" key="7">
    <source>
        <dbReference type="ARBA" id="ARBA00022842"/>
    </source>
</evidence>
<dbReference type="NCBIfam" id="TIGR00231">
    <property type="entry name" value="small_GTP"/>
    <property type="match status" value="1"/>
</dbReference>
<feature type="binding site" evidence="10">
    <location>
        <position position="69"/>
    </location>
    <ligand>
        <name>(6S)-5-formyl-5,6,7,8-tetrahydrofolate</name>
        <dbReference type="ChEBI" id="CHEBI:57457"/>
    </ligand>
</feature>
<dbReference type="InterPro" id="IPR018948">
    <property type="entry name" value="GTP-bd_TrmE_N"/>
</dbReference>
<keyword evidence="5 10" id="KW-0547">Nucleotide-binding</keyword>
<keyword evidence="6 10" id="KW-0378">Hydrolase</keyword>
<evidence type="ECO:0000313" key="14">
    <source>
        <dbReference type="Proteomes" id="UP000184071"/>
    </source>
</evidence>
<feature type="binding site" evidence="10">
    <location>
        <begin position="296"/>
        <end position="302"/>
    </location>
    <ligand>
        <name>GTP</name>
        <dbReference type="ChEBI" id="CHEBI:37565"/>
    </ligand>
</feature>
<dbReference type="Gene3D" id="3.40.50.300">
    <property type="entry name" value="P-loop containing nucleotide triphosphate hydrolases"/>
    <property type="match status" value="1"/>
</dbReference>
<evidence type="ECO:0000256" key="5">
    <source>
        <dbReference type="ARBA" id="ARBA00022741"/>
    </source>
</evidence>
<dbReference type="CDD" id="cd14858">
    <property type="entry name" value="TrmE_N"/>
    <property type="match status" value="1"/>
</dbReference>
<comment type="function">
    <text evidence="10">Exhibits a very high intrinsic GTPase hydrolysis rate. Involved in the addition of a carboxymethylaminomethyl (cmnm) group at the wobble position (U34) of certain tRNAs, forming tRNA-cmnm(5)s(2)U34.</text>
</comment>
<keyword evidence="4 10" id="KW-0479">Metal-binding</keyword>
<dbReference type="GO" id="GO:0005525">
    <property type="term" value="F:GTP binding"/>
    <property type="evidence" value="ECO:0007669"/>
    <property type="project" value="UniProtKB-UniRule"/>
</dbReference>
<keyword evidence="7 10" id="KW-0460">Magnesium</keyword>
<dbReference type="InterPro" id="IPR005225">
    <property type="entry name" value="Small_GTP-bd"/>
</dbReference>
<dbReference type="InterPro" id="IPR027368">
    <property type="entry name" value="MnmE_dom2"/>
</dbReference>
<dbReference type="PRINTS" id="PR00449">
    <property type="entry name" value="RASTRNSFRMNG"/>
</dbReference>
<proteinExistence type="inferred from homology"/>
<keyword evidence="2 10" id="KW-0963">Cytoplasm</keyword>
<comment type="subcellular location">
    <subcellularLocation>
        <location evidence="10">Cytoplasm</location>
    </subcellularLocation>
</comment>
<dbReference type="Pfam" id="PF12631">
    <property type="entry name" value="MnmE_helical"/>
    <property type="match status" value="1"/>
</dbReference>
<evidence type="ECO:0000256" key="9">
    <source>
        <dbReference type="ARBA" id="ARBA00023134"/>
    </source>
</evidence>
<feature type="domain" description="TrmE-type G" evidence="12">
    <location>
        <begin position="267"/>
        <end position="434"/>
    </location>
</feature>
<dbReference type="GO" id="GO:0005829">
    <property type="term" value="C:cytosol"/>
    <property type="evidence" value="ECO:0007669"/>
    <property type="project" value="TreeGrafter"/>
</dbReference>
<feature type="binding site" evidence="10">
    <location>
        <position position="296"/>
    </location>
    <ligand>
        <name>K(+)</name>
        <dbReference type="ChEBI" id="CHEBI:29103"/>
    </ligand>
</feature>
<feature type="binding site" evidence="10">
    <location>
        <begin position="321"/>
        <end position="324"/>
    </location>
    <ligand>
        <name>GTP</name>
        <dbReference type="ChEBI" id="CHEBI:37565"/>
    </ligand>
</feature>
<evidence type="ECO:0000259" key="12">
    <source>
        <dbReference type="PROSITE" id="PS51709"/>
    </source>
</evidence>
<feature type="binding site" evidence="10">
    <location>
        <position position="132"/>
    </location>
    <ligand>
        <name>(6S)-5-formyl-5,6,7,8-tetrahydrofolate</name>
        <dbReference type="ChEBI" id="CHEBI:57457"/>
    </ligand>
</feature>
<evidence type="ECO:0000256" key="8">
    <source>
        <dbReference type="ARBA" id="ARBA00022958"/>
    </source>
</evidence>
<dbReference type="InterPro" id="IPR006073">
    <property type="entry name" value="GTP-bd"/>
</dbReference>
<evidence type="ECO:0000313" key="13">
    <source>
        <dbReference type="EMBL" id="SHH66928.1"/>
    </source>
</evidence>
<evidence type="ECO:0000256" key="3">
    <source>
        <dbReference type="ARBA" id="ARBA00022694"/>
    </source>
</evidence>
<reference evidence="14" key="1">
    <citation type="submission" date="2016-11" db="EMBL/GenBank/DDBJ databases">
        <authorList>
            <person name="Varghese N."/>
            <person name="Submissions S."/>
        </authorList>
    </citation>
    <scope>NUCLEOTIDE SEQUENCE [LARGE SCALE GENOMIC DNA]</scope>
    <source>
        <strain evidence="14">DSM 17963</strain>
    </source>
</reference>
<comment type="cofactor">
    <cofactor evidence="10">
        <name>K(+)</name>
        <dbReference type="ChEBI" id="CHEBI:29103"/>
    </cofactor>
    <text evidence="10">Binds 1 potassium ion per subunit.</text>
</comment>
<evidence type="ECO:0000256" key="4">
    <source>
        <dbReference type="ARBA" id="ARBA00022723"/>
    </source>
</evidence>
<feature type="binding site" evidence="10">
    <location>
        <position position="277"/>
    </location>
    <ligand>
        <name>K(+)</name>
        <dbReference type="ChEBI" id="CHEBI:29103"/>
    </ligand>
</feature>
<dbReference type="PANTHER" id="PTHR42714">
    <property type="entry name" value="TRNA MODIFICATION GTPASE GTPBP3"/>
    <property type="match status" value="1"/>
</dbReference>
<dbReference type="Pfam" id="PF10396">
    <property type="entry name" value="TrmE_N"/>
    <property type="match status" value="1"/>
</dbReference>
<dbReference type="FunFam" id="3.40.50.300:FF:001376">
    <property type="entry name" value="tRNA modification GTPase MnmE"/>
    <property type="match status" value="1"/>
</dbReference>
<dbReference type="AlphaFoldDB" id="A0A1M5UVN2"/>
<dbReference type="InterPro" id="IPR025867">
    <property type="entry name" value="MnmE_helical"/>
</dbReference>
<evidence type="ECO:0000256" key="11">
    <source>
        <dbReference type="RuleBase" id="RU003313"/>
    </source>
</evidence>
<dbReference type="Gene3D" id="3.30.1360.120">
    <property type="entry name" value="Probable tRNA modification gtpase trme, domain 1"/>
    <property type="match status" value="1"/>
</dbReference>
<dbReference type="Pfam" id="PF01926">
    <property type="entry name" value="MMR_HSR1"/>
    <property type="match status" value="1"/>
</dbReference>
<dbReference type="Gene3D" id="1.20.120.430">
    <property type="entry name" value="tRNA modification GTPase MnmE domain 2"/>
    <property type="match status" value="1"/>
</dbReference>
<evidence type="ECO:0000256" key="1">
    <source>
        <dbReference type="ARBA" id="ARBA00011043"/>
    </source>
</evidence>
<dbReference type="InterPro" id="IPR031168">
    <property type="entry name" value="G_TrmE"/>
</dbReference>
<keyword evidence="8 10" id="KW-0630">Potassium</keyword>
<feature type="binding site" evidence="10">
    <location>
        <position position="512"/>
    </location>
    <ligand>
        <name>(6S)-5-formyl-5,6,7,8-tetrahydrofolate</name>
        <dbReference type="ChEBI" id="CHEBI:57457"/>
    </ligand>
</feature>
<dbReference type="InterPro" id="IPR027417">
    <property type="entry name" value="P-loop_NTPase"/>
</dbReference>